<keyword evidence="5 9" id="KW-0812">Transmembrane</keyword>
<dbReference type="EMBL" id="JACGCM010000941">
    <property type="protein sequence ID" value="KAF6164050.1"/>
    <property type="molecule type" value="Genomic_DNA"/>
</dbReference>
<dbReference type="GO" id="GO:0005381">
    <property type="term" value="F:iron ion transmembrane transporter activity"/>
    <property type="evidence" value="ECO:0007669"/>
    <property type="project" value="UniProtKB-UniRule"/>
</dbReference>
<dbReference type="GO" id="GO:0005384">
    <property type="term" value="F:manganese ion transmembrane transporter activity"/>
    <property type="evidence" value="ECO:0007669"/>
    <property type="project" value="InterPro"/>
</dbReference>
<feature type="transmembrane region" description="Helical" evidence="9">
    <location>
        <begin position="249"/>
        <end position="270"/>
    </location>
</feature>
<reference evidence="12 13" key="1">
    <citation type="journal article" date="2020" name="IScience">
        <title>Genome Sequencing of the Endangered Kingdonia uniflora (Circaeasteraceae, Ranunculales) Reveals Potential Mechanisms of Evolutionary Specialization.</title>
        <authorList>
            <person name="Sun Y."/>
            <person name="Deng T."/>
            <person name="Zhang A."/>
            <person name="Moore M.J."/>
            <person name="Landis J.B."/>
            <person name="Lin N."/>
            <person name="Zhang H."/>
            <person name="Zhang X."/>
            <person name="Huang J."/>
            <person name="Zhang X."/>
            <person name="Sun H."/>
            <person name="Wang H."/>
        </authorList>
    </citation>
    <scope>NUCLEOTIDE SEQUENCE [LARGE SCALE GENOMIC DNA]</scope>
    <source>
        <strain evidence="12">TB1705</strain>
        <tissue evidence="12">Leaf</tissue>
    </source>
</reference>
<keyword evidence="6 9" id="KW-1133">Transmembrane helix</keyword>
<keyword evidence="3" id="KW-0410">Iron transport</keyword>
<evidence type="ECO:0000313" key="13">
    <source>
        <dbReference type="Proteomes" id="UP000541444"/>
    </source>
</evidence>
<organism evidence="12 13">
    <name type="scientific">Kingdonia uniflora</name>
    <dbReference type="NCBI Taxonomy" id="39325"/>
    <lineage>
        <taxon>Eukaryota</taxon>
        <taxon>Viridiplantae</taxon>
        <taxon>Streptophyta</taxon>
        <taxon>Embryophyta</taxon>
        <taxon>Tracheophyta</taxon>
        <taxon>Spermatophyta</taxon>
        <taxon>Magnoliopsida</taxon>
        <taxon>Ranunculales</taxon>
        <taxon>Circaeasteraceae</taxon>
        <taxon>Kingdonia</taxon>
    </lineage>
</organism>
<evidence type="ECO:0000256" key="4">
    <source>
        <dbReference type="ARBA" id="ARBA00022554"/>
    </source>
</evidence>
<protein>
    <recommendedName>
        <fullName evidence="9">Vacuolar iron transporter</fullName>
    </recommendedName>
</protein>
<comment type="similarity">
    <text evidence="2 9">Belongs to the CCC1 family.</text>
</comment>
<keyword evidence="7 9" id="KW-0472">Membrane</keyword>
<evidence type="ECO:0000256" key="5">
    <source>
        <dbReference type="ARBA" id="ARBA00022692"/>
    </source>
</evidence>
<evidence type="ECO:0000256" key="7">
    <source>
        <dbReference type="ARBA" id="ARBA00023136"/>
    </source>
</evidence>
<feature type="transmembrane region" description="Helical" evidence="9">
    <location>
        <begin position="193"/>
        <end position="215"/>
    </location>
</feature>
<feature type="region of interest" description="Disordered" evidence="10">
    <location>
        <begin position="129"/>
        <end position="152"/>
    </location>
</feature>
<proteinExistence type="inferred from homology"/>
<dbReference type="OrthoDB" id="73465at2759"/>
<keyword evidence="4 9" id="KW-0926">Vacuole</keyword>
<comment type="subcellular location">
    <subcellularLocation>
        <location evidence="1 9">Vacuole membrane</location>
        <topology evidence="1 9">Multi-pass membrane protein</topology>
    </subcellularLocation>
</comment>
<evidence type="ECO:0000256" key="9">
    <source>
        <dbReference type="RuleBase" id="RU369115"/>
    </source>
</evidence>
<comment type="caution">
    <text evidence="9">Lacks conserved residue(s) required for the propagation of feature annotation.</text>
</comment>
<evidence type="ECO:0000256" key="8">
    <source>
        <dbReference type="ARBA" id="ARBA00044464"/>
    </source>
</evidence>
<evidence type="ECO:0000313" key="12">
    <source>
        <dbReference type="EMBL" id="KAF6164050.1"/>
    </source>
</evidence>
<comment type="function">
    <text evidence="9">Vacuolar Fe(2+) uptake transporter.</text>
</comment>
<dbReference type="EMBL" id="JACGCM010001104">
    <property type="protein sequence ID" value="KAF6161720.1"/>
    <property type="molecule type" value="Genomic_DNA"/>
</dbReference>
<dbReference type="Pfam" id="PF01988">
    <property type="entry name" value="VIT1"/>
    <property type="match status" value="2"/>
</dbReference>
<dbReference type="PANTHER" id="PTHR31851">
    <property type="entry name" value="FE(2+)/MN(2+) TRANSPORTER PCL1"/>
    <property type="match status" value="1"/>
</dbReference>
<gene>
    <name evidence="11" type="ORF">GIB67_017375</name>
    <name evidence="12" type="ORF">GIB67_037816</name>
</gene>
<dbReference type="GO" id="GO:0030026">
    <property type="term" value="P:intracellular manganese ion homeostasis"/>
    <property type="evidence" value="ECO:0007669"/>
    <property type="project" value="InterPro"/>
</dbReference>
<sequence length="285" mass="30133">MAFSSTCTEQNLTVVHENDEERVEHVQRGQWIRAAILGVNDGLISTTSLMLGVAAARENDHRAMILSGLAGAVAGSCSMAVGEFVSVSTQKDVVEMARNRKFASLPTCTPKTAVGTQLDGTCLPSISSPTLTPYKSPEGAQTPMTPGRKRQIFSPGRSPMMRIIAADSNTSKEKNGIINPEEEIVIVPDPIKAAVASGMSFLVGAAIPLLSAMFVHENDTRCLVLAIVTSVTLALFGGLGAHLGGSRMWVSALRVLVGGWIAMGVTYGSLKLLDRDDGVKDGDKH</sequence>
<dbReference type="GO" id="GO:0005774">
    <property type="term" value="C:vacuolar membrane"/>
    <property type="evidence" value="ECO:0007669"/>
    <property type="project" value="UniProtKB-SubCell"/>
</dbReference>
<evidence type="ECO:0000313" key="11">
    <source>
        <dbReference type="EMBL" id="KAF6161720.1"/>
    </source>
</evidence>
<evidence type="ECO:0000256" key="1">
    <source>
        <dbReference type="ARBA" id="ARBA00004128"/>
    </source>
</evidence>
<accession>A0A7J7NAK6</accession>
<keyword evidence="9" id="KW-0406">Ion transport</keyword>
<comment type="catalytic activity">
    <reaction evidence="8">
        <text>Fe(2+)(in) = Fe(2+)(out)</text>
        <dbReference type="Rhea" id="RHEA:28486"/>
        <dbReference type="ChEBI" id="CHEBI:29033"/>
    </reaction>
    <physiologicalReaction direction="left-to-right" evidence="8">
        <dbReference type="Rhea" id="RHEA:28487"/>
    </physiologicalReaction>
</comment>
<feature type="transmembrane region" description="Helical" evidence="9">
    <location>
        <begin position="222"/>
        <end position="243"/>
    </location>
</feature>
<dbReference type="InterPro" id="IPR008217">
    <property type="entry name" value="Ccc1_fam"/>
</dbReference>
<name>A0A7J7NAK6_9MAGN</name>
<evidence type="ECO:0000256" key="2">
    <source>
        <dbReference type="ARBA" id="ARBA00007049"/>
    </source>
</evidence>
<evidence type="ECO:0000256" key="3">
    <source>
        <dbReference type="ARBA" id="ARBA00022496"/>
    </source>
</evidence>
<evidence type="ECO:0000256" key="6">
    <source>
        <dbReference type="ARBA" id="ARBA00022989"/>
    </source>
</evidence>
<dbReference type="Proteomes" id="UP000541444">
    <property type="component" value="Unassembled WGS sequence"/>
</dbReference>
<comment type="caution">
    <text evidence="12">The sequence shown here is derived from an EMBL/GenBank/DDBJ whole genome shotgun (WGS) entry which is preliminary data.</text>
</comment>
<dbReference type="AlphaFoldDB" id="A0A7J7NAK6"/>
<evidence type="ECO:0000256" key="10">
    <source>
        <dbReference type="SAM" id="MobiDB-lite"/>
    </source>
</evidence>
<keyword evidence="3" id="KW-0408">Iron</keyword>
<keyword evidence="9" id="KW-0813">Transport</keyword>
<keyword evidence="13" id="KW-1185">Reference proteome</keyword>
<dbReference type="GO" id="GO:0140315">
    <property type="term" value="F:iron ion sequestering activity"/>
    <property type="evidence" value="ECO:0007669"/>
    <property type="project" value="UniProtKB-UniRule"/>
</dbReference>